<dbReference type="InterPro" id="IPR032466">
    <property type="entry name" value="Metal_Hydrolase"/>
</dbReference>
<dbReference type="Pfam" id="PF07969">
    <property type="entry name" value="Amidohydro_3"/>
    <property type="match status" value="1"/>
</dbReference>
<protein>
    <submittedName>
        <fullName evidence="2">Amidohydrolase</fullName>
    </submittedName>
</protein>
<reference evidence="3" key="1">
    <citation type="journal article" date="2019" name="Int. J. Syst. Evol. Microbiol.">
        <title>The Global Catalogue of Microorganisms (GCM) 10K type strain sequencing project: providing services to taxonomists for standard genome sequencing and annotation.</title>
        <authorList>
            <consortium name="The Broad Institute Genomics Platform"/>
            <consortium name="The Broad Institute Genome Sequencing Center for Infectious Disease"/>
            <person name="Wu L."/>
            <person name="Ma J."/>
        </authorList>
    </citation>
    <scope>NUCLEOTIDE SEQUENCE [LARGE SCALE GENOMIC DNA]</scope>
    <source>
        <strain evidence="3">JCM 17458</strain>
    </source>
</reference>
<dbReference type="SUPFAM" id="SSF51338">
    <property type="entry name" value="Composite domain of metallo-dependent hydrolases"/>
    <property type="match status" value="1"/>
</dbReference>
<keyword evidence="3" id="KW-1185">Reference proteome</keyword>
<dbReference type="PANTHER" id="PTHR22642:SF2">
    <property type="entry name" value="PROTEIN LONG AFTER FAR-RED 3"/>
    <property type="match status" value="1"/>
</dbReference>
<dbReference type="CDD" id="cd01300">
    <property type="entry name" value="YtcJ_like"/>
    <property type="match status" value="1"/>
</dbReference>
<name>A0ABP8EJX8_9MICO</name>
<proteinExistence type="predicted"/>
<dbReference type="EMBL" id="BAABAZ010000006">
    <property type="protein sequence ID" value="GAA4284286.1"/>
    <property type="molecule type" value="Genomic_DNA"/>
</dbReference>
<comment type="caution">
    <text evidence="2">The sequence shown here is derived from an EMBL/GenBank/DDBJ whole genome shotgun (WGS) entry which is preliminary data.</text>
</comment>
<gene>
    <name evidence="2" type="ORF">GCM10022261_18170</name>
</gene>
<dbReference type="SUPFAM" id="SSF51556">
    <property type="entry name" value="Metallo-dependent hydrolases"/>
    <property type="match status" value="1"/>
</dbReference>
<dbReference type="Gene3D" id="3.20.20.140">
    <property type="entry name" value="Metal-dependent hydrolases"/>
    <property type="match status" value="1"/>
</dbReference>
<sequence length="553" mass="60388">MRLYTHATVHTFDPANPVATAVLESQGRVVAAGNLHELRNLAPETLHLEEIDCGGKIILPGLMDAHLHASMYADSLAEVDLRQVRSLPEAVEAVRKHAESLPEGVWVTGGRWDFNTWSSPVQPDRELLDAAVPDRPVALWSIDYHTLWCNGAALAAAGIDEATPSPRGGEIVRDGAGIPTGILREDAATVVERTIPVPPLDLRTERMLAAQRLWLSQGLVGIHDFDGAASTQTWEALRQADQQLLRVVKYLRLEEFEWAKQSGWRTGDGDLWFSKGGLKLFADGALGSQTSYMSAPYADAQDGLEHGLQIATQEVLREQITEALRSGIALAIHAIGDQANHEVLDAYEATQHLMVRAERDFTRRFRHRIEHAQFIQPADIARFAQLGVVASMQPRHCISDLHLLRRLQPDESLAAYAWHDMAVAGVPVAFGSDGPVEPTSPFASIYAAMTRADISGDPATTFQPERRISSYEAIEAHSAGVAFAAGLDSRMGRITPGRAADFIVVDTDPLNGDGYNGKTGEAESEQALFEHALRIRDTEVLMTVVDGTIAHQV</sequence>
<feature type="domain" description="Amidohydrolase 3" evidence="1">
    <location>
        <begin position="49"/>
        <end position="549"/>
    </location>
</feature>
<dbReference type="InterPro" id="IPR011059">
    <property type="entry name" value="Metal-dep_hydrolase_composite"/>
</dbReference>
<dbReference type="Proteomes" id="UP001501586">
    <property type="component" value="Unassembled WGS sequence"/>
</dbReference>
<organism evidence="2 3">
    <name type="scientific">Brevibacterium daeguense</name>
    <dbReference type="NCBI Taxonomy" id="909936"/>
    <lineage>
        <taxon>Bacteria</taxon>
        <taxon>Bacillati</taxon>
        <taxon>Actinomycetota</taxon>
        <taxon>Actinomycetes</taxon>
        <taxon>Micrococcales</taxon>
        <taxon>Brevibacteriaceae</taxon>
        <taxon>Brevibacterium</taxon>
    </lineage>
</organism>
<evidence type="ECO:0000259" key="1">
    <source>
        <dbReference type="Pfam" id="PF07969"/>
    </source>
</evidence>
<dbReference type="Gene3D" id="2.30.40.10">
    <property type="entry name" value="Urease, subunit C, domain 1"/>
    <property type="match status" value="1"/>
</dbReference>
<dbReference type="RefSeq" id="WP_236866051.1">
    <property type="nucleotide sequence ID" value="NZ_BAABAZ010000006.1"/>
</dbReference>
<evidence type="ECO:0000313" key="2">
    <source>
        <dbReference type="EMBL" id="GAA4284286.1"/>
    </source>
</evidence>
<dbReference type="Gene3D" id="3.10.310.70">
    <property type="match status" value="1"/>
</dbReference>
<evidence type="ECO:0000313" key="3">
    <source>
        <dbReference type="Proteomes" id="UP001501586"/>
    </source>
</evidence>
<dbReference type="InterPro" id="IPR013108">
    <property type="entry name" value="Amidohydro_3"/>
</dbReference>
<dbReference type="InterPro" id="IPR033932">
    <property type="entry name" value="YtcJ-like"/>
</dbReference>
<dbReference type="PANTHER" id="PTHR22642">
    <property type="entry name" value="IMIDAZOLONEPROPIONASE"/>
    <property type="match status" value="1"/>
</dbReference>
<accession>A0ABP8EJX8</accession>